<organism evidence="1">
    <name type="scientific">Pithovirus LCPAC406</name>
    <dbReference type="NCBI Taxonomy" id="2506599"/>
    <lineage>
        <taxon>Viruses</taxon>
        <taxon>Pithoviruses</taxon>
    </lineage>
</organism>
<evidence type="ECO:0000313" key="1">
    <source>
        <dbReference type="EMBL" id="QBK94086.1"/>
    </source>
</evidence>
<proteinExistence type="predicted"/>
<dbReference type="EMBL" id="MK500613">
    <property type="protein sequence ID" value="QBK94086.1"/>
    <property type="molecule type" value="Genomic_DNA"/>
</dbReference>
<name>A0A481ZER4_9VIRU</name>
<gene>
    <name evidence="1" type="ORF">LCPAC406_04000</name>
</gene>
<sequence length="87" mass="10077">MKVYISLRNLTCSTNGSYIIGVYNSLENAIEGITNDIYDLTTTGNKSWLEFEEIPEYEEHEKNLEEFGETKIGDFSYQICEHEVINE</sequence>
<protein>
    <submittedName>
        <fullName evidence="1">Uncharacterized protein</fullName>
    </submittedName>
</protein>
<reference evidence="1" key="1">
    <citation type="journal article" date="2019" name="MBio">
        <title>Virus Genomes from Deep Sea Sediments Expand the Ocean Megavirome and Support Independent Origins of Viral Gigantism.</title>
        <authorList>
            <person name="Backstrom D."/>
            <person name="Yutin N."/>
            <person name="Jorgensen S.L."/>
            <person name="Dharamshi J."/>
            <person name="Homa F."/>
            <person name="Zaremba-Niedwiedzka K."/>
            <person name="Spang A."/>
            <person name="Wolf Y.I."/>
            <person name="Koonin E.V."/>
            <person name="Ettema T.J."/>
        </authorList>
    </citation>
    <scope>NUCLEOTIDE SEQUENCE</scope>
</reference>
<accession>A0A481ZER4</accession>